<comment type="similarity">
    <text evidence="3">Belongs to the UDP-glycosyltransferase family.</text>
</comment>
<dbReference type="OrthoDB" id="5835829at2759"/>
<evidence type="ECO:0000313" key="5">
    <source>
        <dbReference type="EMBL" id="ORZ13270.1"/>
    </source>
</evidence>
<dbReference type="SUPFAM" id="SSF53756">
    <property type="entry name" value="UDP-Glycosyltransferase/glycogen phosphorylase"/>
    <property type="match status" value="1"/>
</dbReference>
<dbReference type="Gene3D" id="3.40.50.2000">
    <property type="entry name" value="Glycogen Phosphorylase B"/>
    <property type="match status" value="2"/>
</dbReference>
<dbReference type="PROSITE" id="PS00375">
    <property type="entry name" value="UDPGT"/>
    <property type="match status" value="1"/>
</dbReference>
<evidence type="ECO:0000256" key="3">
    <source>
        <dbReference type="RuleBase" id="RU003718"/>
    </source>
</evidence>
<keyword evidence="6" id="KW-1185">Reference proteome</keyword>
<protein>
    <submittedName>
        <fullName evidence="5">Uncharacterized protein</fullName>
    </submittedName>
</protein>
<evidence type="ECO:0000256" key="4">
    <source>
        <dbReference type="SAM" id="Phobius"/>
    </source>
</evidence>
<dbReference type="PANTHER" id="PTHR48043">
    <property type="entry name" value="EG:EG0003.4 PROTEIN-RELATED"/>
    <property type="match status" value="1"/>
</dbReference>
<dbReference type="CDD" id="cd03784">
    <property type="entry name" value="GT1_Gtf-like"/>
    <property type="match status" value="1"/>
</dbReference>
<feature type="transmembrane region" description="Helical" evidence="4">
    <location>
        <begin position="495"/>
        <end position="513"/>
    </location>
</feature>
<dbReference type="InterPro" id="IPR035595">
    <property type="entry name" value="UDP_glycos_trans_CS"/>
</dbReference>
<name>A0A1X2IBG7_9FUNG</name>
<gene>
    <name evidence="5" type="ORF">BCR42DRAFT_493329</name>
</gene>
<evidence type="ECO:0000256" key="2">
    <source>
        <dbReference type="ARBA" id="ARBA00022679"/>
    </source>
</evidence>
<keyword evidence="4" id="KW-1133">Transmembrane helix</keyword>
<evidence type="ECO:0000313" key="6">
    <source>
        <dbReference type="Proteomes" id="UP000193560"/>
    </source>
</evidence>
<evidence type="ECO:0000256" key="1">
    <source>
        <dbReference type="ARBA" id="ARBA00022676"/>
    </source>
</evidence>
<dbReference type="STRING" id="90262.A0A1X2IBG7"/>
<organism evidence="5 6">
    <name type="scientific">Absidia repens</name>
    <dbReference type="NCBI Taxonomy" id="90262"/>
    <lineage>
        <taxon>Eukaryota</taxon>
        <taxon>Fungi</taxon>
        <taxon>Fungi incertae sedis</taxon>
        <taxon>Mucoromycota</taxon>
        <taxon>Mucoromycotina</taxon>
        <taxon>Mucoromycetes</taxon>
        <taxon>Mucorales</taxon>
        <taxon>Cunninghamellaceae</taxon>
        <taxon>Absidia</taxon>
    </lineage>
</organism>
<dbReference type="InterPro" id="IPR002213">
    <property type="entry name" value="UDP_glucos_trans"/>
</dbReference>
<dbReference type="AlphaFoldDB" id="A0A1X2IBG7"/>
<keyword evidence="2 3" id="KW-0808">Transferase</keyword>
<dbReference type="Proteomes" id="UP000193560">
    <property type="component" value="Unassembled WGS sequence"/>
</dbReference>
<dbReference type="EMBL" id="MCGE01000017">
    <property type="protein sequence ID" value="ORZ13270.1"/>
    <property type="molecule type" value="Genomic_DNA"/>
</dbReference>
<dbReference type="PANTHER" id="PTHR48043:SF145">
    <property type="entry name" value="FI06409P-RELATED"/>
    <property type="match status" value="1"/>
</dbReference>
<reference evidence="5 6" key="1">
    <citation type="submission" date="2016-07" db="EMBL/GenBank/DDBJ databases">
        <title>Pervasive Adenine N6-methylation of Active Genes in Fungi.</title>
        <authorList>
            <consortium name="DOE Joint Genome Institute"/>
            <person name="Mondo S.J."/>
            <person name="Dannebaum R.O."/>
            <person name="Kuo R.C."/>
            <person name="Labutti K."/>
            <person name="Haridas S."/>
            <person name="Kuo A."/>
            <person name="Salamov A."/>
            <person name="Ahrendt S.R."/>
            <person name="Lipzen A."/>
            <person name="Sullivan W."/>
            <person name="Andreopoulos W.B."/>
            <person name="Clum A."/>
            <person name="Lindquist E."/>
            <person name="Daum C."/>
            <person name="Ramamoorthy G.K."/>
            <person name="Gryganskyi A."/>
            <person name="Culley D."/>
            <person name="Magnuson J.K."/>
            <person name="James T.Y."/>
            <person name="O'Malley M.A."/>
            <person name="Stajich J.E."/>
            <person name="Spatafora J.W."/>
            <person name="Visel A."/>
            <person name="Grigoriev I.V."/>
        </authorList>
    </citation>
    <scope>NUCLEOTIDE SEQUENCE [LARGE SCALE GENOMIC DNA]</scope>
    <source>
        <strain evidence="5 6">NRRL 1336</strain>
    </source>
</reference>
<keyword evidence="4" id="KW-0812">Transmembrane</keyword>
<dbReference type="InterPro" id="IPR050271">
    <property type="entry name" value="UDP-glycosyltransferase"/>
</dbReference>
<dbReference type="GO" id="GO:0008194">
    <property type="term" value="F:UDP-glycosyltransferase activity"/>
    <property type="evidence" value="ECO:0007669"/>
    <property type="project" value="InterPro"/>
</dbReference>
<sequence length="530" mass="59880">MPSLKEQNQLITTEAAMIHPQLDFRTPKKVGFGAVGGGSSHYFWVLEILQELTGRGHEATLFTRSDSLRFANDYQGIQTHSVGGDFNFVASQDNATVKVHMQHRPPNPDRFIRRVMPSLLSNYSDEYLEFERTIKNNKMDIMLCDIFALACIDAATKANIPLITTSTMTYSQDSRPSYISNVIPSFNNPTIETMTLWERFQYLFYRYYIPFRIHQVGLPSHDFQKQRGIPLTATLDSVHTQHAMKLINNMFGLEAARPMGPLVQLVGPILRHQYFELTPDMMTFLDAHDRVAYIAFGQHAVPTEEDTTFLVTALYYLLEQGYLDGILWASGKHHPIPHFPSSGNTTKDILVTGWAPQFAILQHPSTGLFVTHGGAGSVHEGLFNKVPLFVYPFFGDQPLTARLVRQLQLGDYIDTSGMQYTDAVLTQLIERMQAVLTDHSIHKAVLHYGNAVQVRSLHAVHRGADLVEEAIFGAIDGTLPHLADVGDRLGWFKKYNIDLLMVVLVGFGVLWWIQRKLSGMVRVTRKMKTI</sequence>
<dbReference type="Pfam" id="PF00201">
    <property type="entry name" value="UDPGT"/>
    <property type="match status" value="1"/>
</dbReference>
<keyword evidence="1 3" id="KW-0328">Glycosyltransferase</keyword>
<comment type="caution">
    <text evidence="5">The sequence shown here is derived from an EMBL/GenBank/DDBJ whole genome shotgun (WGS) entry which is preliminary data.</text>
</comment>
<keyword evidence="4" id="KW-0472">Membrane</keyword>
<proteinExistence type="inferred from homology"/>
<accession>A0A1X2IBG7</accession>